<feature type="region of interest" description="Disordered" evidence="1">
    <location>
        <begin position="286"/>
        <end position="322"/>
    </location>
</feature>
<dbReference type="EMBL" id="JBEFKJ010000008">
    <property type="protein sequence ID" value="KAL2044959.1"/>
    <property type="molecule type" value="Genomic_DNA"/>
</dbReference>
<feature type="compositionally biased region" description="Polar residues" evidence="1">
    <location>
        <begin position="608"/>
        <end position="621"/>
    </location>
</feature>
<dbReference type="Proteomes" id="UP001590950">
    <property type="component" value="Unassembled WGS sequence"/>
</dbReference>
<feature type="compositionally biased region" description="Basic and acidic residues" evidence="1">
    <location>
        <begin position="580"/>
        <end position="591"/>
    </location>
</feature>
<feature type="compositionally biased region" description="Polar residues" evidence="1">
    <location>
        <begin position="1"/>
        <end position="10"/>
    </location>
</feature>
<feature type="compositionally biased region" description="Low complexity" evidence="1">
    <location>
        <begin position="300"/>
        <end position="315"/>
    </location>
</feature>
<feature type="region of interest" description="Disordered" evidence="1">
    <location>
        <begin position="445"/>
        <end position="506"/>
    </location>
</feature>
<accession>A0ABR4AJU1</accession>
<name>A0ABR4AJU1_9LECA</name>
<sequence>MALPQLNQCSHDGAPLPSQMTQQAHENGNCELTVANLGEEHPSELPRKRRPWSSQDFKSILSPSPSFTESRRSSKDDLEVPSGPLTPKRPSVAPRGLSLQMPPSDISSTSTVNLTKRIPVSPKPESSASYPSPASVLPRRSRGLDFSRAATNLHHSTLAESSPESSPIVGCRGGMIPRKGLFSPPSCTIVPDSPSMVANSLWSTLANAERIQLSSSVGSSNMMEYESGSSSSDGDAMMDEEDDDTIHMTSHVYNMNGFKNPFGVPLVSSPGGDGVGEYSPAATKLRSYQRARVKSRRNRMSSSSASAQSSMHSPGPSSPPLLRSIESSLSINGGYFMDDTVRREVNSRRESLSLGTNDMQLSDAEQSEDGGELRRIHSHEDVPVPAPVTPSVENRRSVIRRAVTRRTNMLPKPKGFARIRAALLEEGAPIDTEVKREAEVIRQVRESDADSELNLQPSQPTTTASSPSLAPVTSGPLDSVEQYSEDASMGSERSFSRRSSSTFTNQAIRNGGSAFWNKFDERLRTPPPPTILRDGSSGISDDINMDTPGSYSQSTPLQHALRPTRSQESLATAKQATHFEVPRKGNKRMRDDDFDPNYFKRRAVSPGLSLQNSPTLPQSPLQREGTWWGAPKGSREVPSVHLSGDRVSSNGSAGGSVNGTPGPSKRVGVQGMTDTHDGLMNMSIE</sequence>
<dbReference type="PANTHER" id="PTHR42106">
    <property type="entry name" value="CHROMOSOME 10, WHOLE GENOME SHOTGUN SEQUENCE"/>
    <property type="match status" value="1"/>
</dbReference>
<feature type="region of interest" description="Disordered" evidence="1">
    <location>
        <begin position="349"/>
        <end position="374"/>
    </location>
</feature>
<evidence type="ECO:0000256" key="1">
    <source>
        <dbReference type="SAM" id="MobiDB-lite"/>
    </source>
</evidence>
<protein>
    <submittedName>
        <fullName evidence="2">Uncharacterized protein</fullName>
    </submittedName>
</protein>
<feature type="region of interest" description="Disordered" evidence="1">
    <location>
        <begin position="519"/>
        <end position="685"/>
    </location>
</feature>
<feature type="region of interest" description="Disordered" evidence="1">
    <location>
        <begin position="1"/>
        <end position="139"/>
    </location>
</feature>
<feature type="compositionally biased region" description="Low complexity" evidence="1">
    <location>
        <begin position="455"/>
        <end position="474"/>
    </location>
</feature>
<keyword evidence="3" id="KW-1185">Reference proteome</keyword>
<feature type="compositionally biased region" description="Polar residues" evidence="1">
    <location>
        <begin position="105"/>
        <end position="114"/>
    </location>
</feature>
<proteinExistence type="predicted"/>
<gene>
    <name evidence="2" type="ORF">N7G274_002734</name>
</gene>
<organism evidence="2 3">
    <name type="scientific">Stereocaulon virgatum</name>
    <dbReference type="NCBI Taxonomy" id="373712"/>
    <lineage>
        <taxon>Eukaryota</taxon>
        <taxon>Fungi</taxon>
        <taxon>Dikarya</taxon>
        <taxon>Ascomycota</taxon>
        <taxon>Pezizomycotina</taxon>
        <taxon>Lecanoromycetes</taxon>
        <taxon>OSLEUM clade</taxon>
        <taxon>Lecanoromycetidae</taxon>
        <taxon>Lecanorales</taxon>
        <taxon>Lecanorineae</taxon>
        <taxon>Stereocaulaceae</taxon>
        <taxon>Stereocaulon</taxon>
    </lineage>
</organism>
<feature type="compositionally biased region" description="Basic residues" evidence="1">
    <location>
        <begin position="287"/>
        <end position="299"/>
    </location>
</feature>
<feature type="compositionally biased region" description="Polar residues" evidence="1">
    <location>
        <begin position="52"/>
        <end position="68"/>
    </location>
</feature>
<evidence type="ECO:0000313" key="3">
    <source>
        <dbReference type="Proteomes" id="UP001590950"/>
    </source>
</evidence>
<feature type="compositionally biased region" description="Low complexity" evidence="1">
    <location>
        <begin position="488"/>
        <end position="501"/>
    </location>
</feature>
<dbReference type="PANTHER" id="PTHR42106:SF1">
    <property type="match status" value="1"/>
</dbReference>
<evidence type="ECO:0000313" key="2">
    <source>
        <dbReference type="EMBL" id="KAL2044959.1"/>
    </source>
</evidence>
<comment type="caution">
    <text evidence="2">The sequence shown here is derived from an EMBL/GenBank/DDBJ whole genome shotgun (WGS) entry which is preliminary data.</text>
</comment>
<feature type="compositionally biased region" description="Polar residues" evidence="1">
    <location>
        <begin position="353"/>
        <end position="364"/>
    </location>
</feature>
<feature type="compositionally biased region" description="Basic and acidic residues" evidence="1">
    <location>
        <begin position="69"/>
        <end position="78"/>
    </location>
</feature>
<feature type="compositionally biased region" description="Polar residues" evidence="1">
    <location>
        <begin position="547"/>
        <end position="557"/>
    </location>
</feature>
<feature type="compositionally biased region" description="Polar residues" evidence="1">
    <location>
        <begin position="564"/>
        <end position="575"/>
    </location>
</feature>
<reference evidence="2 3" key="1">
    <citation type="submission" date="2024-09" db="EMBL/GenBank/DDBJ databases">
        <title>Rethinking Asexuality: The Enigmatic Case of Functional Sexual Genes in Lepraria (Stereocaulaceae).</title>
        <authorList>
            <person name="Doellman M."/>
            <person name="Sun Y."/>
            <person name="Barcenas-Pena A."/>
            <person name="Lumbsch H.T."/>
            <person name="Grewe F."/>
        </authorList>
    </citation>
    <scope>NUCLEOTIDE SEQUENCE [LARGE SCALE GENOMIC DNA]</scope>
    <source>
        <strain evidence="2 3">Mercado 3170</strain>
    </source>
</reference>
<feature type="compositionally biased region" description="Low complexity" evidence="1">
    <location>
        <begin position="123"/>
        <end position="135"/>
    </location>
</feature>